<dbReference type="OrthoDB" id="8195858at2759"/>
<dbReference type="EMBL" id="BGPR01059972">
    <property type="protein sequence ID" value="GBO35923.1"/>
    <property type="molecule type" value="Genomic_DNA"/>
</dbReference>
<evidence type="ECO:0000313" key="2">
    <source>
        <dbReference type="Proteomes" id="UP000499080"/>
    </source>
</evidence>
<organism evidence="1 2">
    <name type="scientific">Araneus ventricosus</name>
    <name type="common">Orbweaver spider</name>
    <name type="synonym">Epeira ventricosa</name>
    <dbReference type="NCBI Taxonomy" id="182803"/>
    <lineage>
        <taxon>Eukaryota</taxon>
        <taxon>Metazoa</taxon>
        <taxon>Ecdysozoa</taxon>
        <taxon>Arthropoda</taxon>
        <taxon>Chelicerata</taxon>
        <taxon>Arachnida</taxon>
        <taxon>Araneae</taxon>
        <taxon>Araneomorphae</taxon>
        <taxon>Entelegynae</taxon>
        <taxon>Araneoidea</taxon>
        <taxon>Araneidae</taxon>
        <taxon>Araneus</taxon>
    </lineage>
</organism>
<gene>
    <name evidence="1" type="ORF">AVEN_117304_1</name>
</gene>
<keyword evidence="2" id="KW-1185">Reference proteome</keyword>
<proteinExistence type="predicted"/>
<name>A0A4Y2WE32_ARAVE</name>
<reference evidence="1 2" key="1">
    <citation type="journal article" date="2019" name="Sci. Rep.">
        <title>Orb-weaving spider Araneus ventricosus genome elucidates the spidroin gene catalogue.</title>
        <authorList>
            <person name="Kono N."/>
            <person name="Nakamura H."/>
            <person name="Ohtoshi R."/>
            <person name="Moran D.A.P."/>
            <person name="Shinohara A."/>
            <person name="Yoshida Y."/>
            <person name="Fujiwara M."/>
            <person name="Mori M."/>
            <person name="Tomita M."/>
            <person name="Arakawa K."/>
        </authorList>
    </citation>
    <scope>NUCLEOTIDE SEQUENCE [LARGE SCALE GENOMIC DNA]</scope>
</reference>
<dbReference type="PANTHER" id="PTHR46601">
    <property type="entry name" value="ULP_PROTEASE DOMAIN-CONTAINING PROTEIN"/>
    <property type="match status" value="1"/>
</dbReference>
<dbReference type="AlphaFoldDB" id="A0A4Y2WE32"/>
<evidence type="ECO:0000313" key="1">
    <source>
        <dbReference type="EMBL" id="GBO35923.1"/>
    </source>
</evidence>
<sequence length="214" mass="24827">MVCNTASIDCYFSNCEICPGIDEREEILEYGLQKHMIETVTFHHWVSVDRCNLETLKKSADEFVDIFCRDLKVLLRHYFLAKQQSAFMANTKENLSESEVAVVCDFSENYSFVLLDEAQSYHRNSSQATVHLFVVFFTEENTLQHYSSIIISECLEHNNIAVHLFQQKLSDLLKFENSLKFFFIFQMAQLPSTKIKRTFQICAITKEIFGIDAG</sequence>
<protein>
    <submittedName>
        <fullName evidence="1">Uncharacterized protein</fullName>
    </submittedName>
</protein>
<dbReference type="Proteomes" id="UP000499080">
    <property type="component" value="Unassembled WGS sequence"/>
</dbReference>
<comment type="caution">
    <text evidence="1">The sequence shown here is derived from an EMBL/GenBank/DDBJ whole genome shotgun (WGS) entry which is preliminary data.</text>
</comment>
<dbReference type="PANTHER" id="PTHR46601:SF1">
    <property type="entry name" value="ADF-H DOMAIN-CONTAINING PROTEIN"/>
    <property type="match status" value="1"/>
</dbReference>
<accession>A0A4Y2WE32</accession>